<sequence>NGNRLAKLLGSATSYLNYAKFLFINISKVEINFFLDLGDQTVGRSVVMKWVILLCVVAATVVCLARAQPLPNETIDEFEGVDMRRITSRLSEVMRRLYEKSDRYELASHLLRAVAEHLFVVFYRGE</sequence>
<dbReference type="OrthoDB" id="6423190at2759"/>
<feature type="non-terminal residue" evidence="1">
    <location>
        <position position="1"/>
    </location>
</feature>
<accession>A0A4Y2NBY3</accession>
<dbReference type="Proteomes" id="UP000499080">
    <property type="component" value="Unassembled WGS sequence"/>
</dbReference>
<comment type="caution">
    <text evidence="1">The sequence shown here is derived from an EMBL/GenBank/DDBJ whole genome shotgun (WGS) entry which is preliminary data.</text>
</comment>
<name>A0A4Y2NBY3_ARAVE</name>
<proteinExistence type="predicted"/>
<evidence type="ECO:0000313" key="2">
    <source>
        <dbReference type="Proteomes" id="UP000499080"/>
    </source>
</evidence>
<keyword evidence="2" id="KW-1185">Reference proteome</keyword>
<dbReference type="EMBL" id="BGPR01008795">
    <property type="protein sequence ID" value="GBN36140.1"/>
    <property type="molecule type" value="Genomic_DNA"/>
</dbReference>
<dbReference type="AlphaFoldDB" id="A0A4Y2NBY3"/>
<protein>
    <submittedName>
        <fullName evidence="1">Uncharacterized protein</fullName>
    </submittedName>
</protein>
<evidence type="ECO:0000313" key="1">
    <source>
        <dbReference type="EMBL" id="GBN36140.1"/>
    </source>
</evidence>
<gene>
    <name evidence="1" type="ORF">AVEN_260615_1</name>
</gene>
<reference evidence="1 2" key="1">
    <citation type="journal article" date="2019" name="Sci. Rep.">
        <title>Orb-weaving spider Araneus ventricosus genome elucidates the spidroin gene catalogue.</title>
        <authorList>
            <person name="Kono N."/>
            <person name="Nakamura H."/>
            <person name="Ohtoshi R."/>
            <person name="Moran D.A.P."/>
            <person name="Shinohara A."/>
            <person name="Yoshida Y."/>
            <person name="Fujiwara M."/>
            <person name="Mori M."/>
            <person name="Tomita M."/>
            <person name="Arakawa K."/>
        </authorList>
    </citation>
    <scope>NUCLEOTIDE SEQUENCE [LARGE SCALE GENOMIC DNA]</scope>
</reference>
<organism evidence="1 2">
    <name type="scientific">Araneus ventricosus</name>
    <name type="common">Orbweaver spider</name>
    <name type="synonym">Epeira ventricosa</name>
    <dbReference type="NCBI Taxonomy" id="182803"/>
    <lineage>
        <taxon>Eukaryota</taxon>
        <taxon>Metazoa</taxon>
        <taxon>Ecdysozoa</taxon>
        <taxon>Arthropoda</taxon>
        <taxon>Chelicerata</taxon>
        <taxon>Arachnida</taxon>
        <taxon>Araneae</taxon>
        <taxon>Araneomorphae</taxon>
        <taxon>Entelegynae</taxon>
        <taxon>Araneoidea</taxon>
        <taxon>Araneidae</taxon>
        <taxon>Araneus</taxon>
    </lineage>
</organism>